<organism evidence="1 2">
    <name type="scientific">Strigamia maritima</name>
    <name type="common">European centipede</name>
    <name type="synonym">Geophilus maritimus</name>
    <dbReference type="NCBI Taxonomy" id="126957"/>
    <lineage>
        <taxon>Eukaryota</taxon>
        <taxon>Metazoa</taxon>
        <taxon>Ecdysozoa</taxon>
        <taxon>Arthropoda</taxon>
        <taxon>Myriapoda</taxon>
        <taxon>Chilopoda</taxon>
        <taxon>Pleurostigmophora</taxon>
        <taxon>Geophilomorpha</taxon>
        <taxon>Linotaeniidae</taxon>
        <taxon>Strigamia</taxon>
    </lineage>
</organism>
<keyword evidence="2" id="KW-1185">Reference proteome</keyword>
<dbReference type="Proteomes" id="UP000014500">
    <property type="component" value="Unassembled WGS sequence"/>
</dbReference>
<reference evidence="2" key="1">
    <citation type="submission" date="2011-05" db="EMBL/GenBank/DDBJ databases">
        <authorList>
            <person name="Richards S.R."/>
            <person name="Qu J."/>
            <person name="Jiang H."/>
            <person name="Jhangiani S.N."/>
            <person name="Agravi P."/>
            <person name="Goodspeed R."/>
            <person name="Gross S."/>
            <person name="Mandapat C."/>
            <person name="Jackson L."/>
            <person name="Mathew T."/>
            <person name="Pu L."/>
            <person name="Thornton R."/>
            <person name="Saada N."/>
            <person name="Wilczek-Boney K.B."/>
            <person name="Lee S."/>
            <person name="Kovar C."/>
            <person name="Wu Y."/>
            <person name="Scherer S.E."/>
            <person name="Worley K.C."/>
            <person name="Muzny D.M."/>
            <person name="Gibbs R."/>
        </authorList>
    </citation>
    <scope>NUCLEOTIDE SEQUENCE</scope>
    <source>
        <strain evidence="2">Brora</strain>
    </source>
</reference>
<reference evidence="1" key="2">
    <citation type="submission" date="2015-02" db="UniProtKB">
        <authorList>
            <consortium name="EnsemblMetazoa"/>
        </authorList>
    </citation>
    <scope>IDENTIFICATION</scope>
</reference>
<dbReference type="EMBL" id="JH432213">
    <property type="status" value="NOT_ANNOTATED_CDS"/>
    <property type="molecule type" value="Genomic_DNA"/>
</dbReference>
<evidence type="ECO:0000313" key="2">
    <source>
        <dbReference type="Proteomes" id="UP000014500"/>
    </source>
</evidence>
<protein>
    <submittedName>
        <fullName evidence="1">Uncharacterized protein</fullName>
    </submittedName>
</protein>
<dbReference type="AlphaFoldDB" id="T1JGW2"/>
<proteinExistence type="predicted"/>
<dbReference type="EnsemblMetazoa" id="SMAR013087-RA">
    <property type="protein sequence ID" value="SMAR013087-PA"/>
    <property type="gene ID" value="SMAR013087"/>
</dbReference>
<name>T1JGW2_STRMM</name>
<accession>T1JGW2</accession>
<evidence type="ECO:0000313" key="1">
    <source>
        <dbReference type="EnsemblMetazoa" id="SMAR013087-PA"/>
    </source>
</evidence>
<sequence length="113" mass="12635">MMCKGFCPCQIKHEEKQKQVHQRWNNFINKYKLTVDQKQNAGSPKITAVNTITSSGDKNLKFNPDENQKKNMADKFMRTVCFKLIAFSVSSGRGLGLVIALCVIDKPLAVSAA</sequence>
<dbReference type="HOGENOM" id="CLU_2136602_0_0_1"/>